<evidence type="ECO:0000256" key="1">
    <source>
        <dbReference type="SAM" id="MobiDB-lite"/>
    </source>
</evidence>
<sequence>MKPPVSYKEVQKLTVECTTRPPQQVSGPEESRPKPTPQGTLYLDGARNRKGKGYCLLTQLRRGRFSRKV</sequence>
<dbReference type="EMBL" id="BAABME010000398">
    <property type="protein sequence ID" value="GAA0142441.1"/>
    <property type="molecule type" value="Genomic_DNA"/>
</dbReference>
<keyword evidence="3" id="KW-1185">Reference proteome</keyword>
<proteinExistence type="predicted"/>
<evidence type="ECO:0000313" key="3">
    <source>
        <dbReference type="Proteomes" id="UP001454036"/>
    </source>
</evidence>
<comment type="caution">
    <text evidence="2">The sequence shown here is derived from an EMBL/GenBank/DDBJ whole genome shotgun (WGS) entry which is preliminary data.</text>
</comment>
<evidence type="ECO:0000313" key="2">
    <source>
        <dbReference type="EMBL" id="GAA0142441.1"/>
    </source>
</evidence>
<dbReference type="Proteomes" id="UP001454036">
    <property type="component" value="Unassembled WGS sequence"/>
</dbReference>
<gene>
    <name evidence="2" type="ORF">LIER_03343</name>
</gene>
<organism evidence="2 3">
    <name type="scientific">Lithospermum erythrorhizon</name>
    <name type="common">Purple gromwell</name>
    <name type="synonym">Lithospermum officinale var. erythrorhizon</name>
    <dbReference type="NCBI Taxonomy" id="34254"/>
    <lineage>
        <taxon>Eukaryota</taxon>
        <taxon>Viridiplantae</taxon>
        <taxon>Streptophyta</taxon>
        <taxon>Embryophyta</taxon>
        <taxon>Tracheophyta</taxon>
        <taxon>Spermatophyta</taxon>
        <taxon>Magnoliopsida</taxon>
        <taxon>eudicotyledons</taxon>
        <taxon>Gunneridae</taxon>
        <taxon>Pentapetalae</taxon>
        <taxon>asterids</taxon>
        <taxon>lamiids</taxon>
        <taxon>Boraginales</taxon>
        <taxon>Boraginaceae</taxon>
        <taxon>Boraginoideae</taxon>
        <taxon>Lithospermeae</taxon>
        <taxon>Lithospermum</taxon>
    </lineage>
</organism>
<dbReference type="AlphaFoldDB" id="A0AAV3NTJ3"/>
<name>A0AAV3NTJ3_LITER</name>
<reference evidence="2 3" key="1">
    <citation type="submission" date="2024-01" db="EMBL/GenBank/DDBJ databases">
        <title>The complete chloroplast genome sequence of Lithospermum erythrorhizon: insights into the phylogenetic relationship among Boraginaceae species and the maternal lineages of purple gromwells.</title>
        <authorList>
            <person name="Okada T."/>
            <person name="Watanabe K."/>
        </authorList>
    </citation>
    <scope>NUCLEOTIDE SEQUENCE [LARGE SCALE GENOMIC DNA]</scope>
</reference>
<protein>
    <submittedName>
        <fullName evidence="2">Uncharacterized protein</fullName>
    </submittedName>
</protein>
<feature type="region of interest" description="Disordered" evidence="1">
    <location>
        <begin position="16"/>
        <end position="46"/>
    </location>
</feature>
<accession>A0AAV3NTJ3</accession>
<feature type="compositionally biased region" description="Polar residues" evidence="1">
    <location>
        <begin position="16"/>
        <end position="26"/>
    </location>
</feature>